<comment type="caution">
    <text evidence="1">The sequence shown here is derived from an EMBL/GenBank/DDBJ whole genome shotgun (WGS) entry which is preliminary data.</text>
</comment>
<accession>A0AAW5JPT8</accession>
<evidence type="ECO:0000313" key="2">
    <source>
        <dbReference type="Proteomes" id="UP001204562"/>
    </source>
</evidence>
<evidence type="ECO:0000313" key="1">
    <source>
        <dbReference type="EMBL" id="MCQ4770857.1"/>
    </source>
</evidence>
<sequence>MDNLAALGRSFGVSLDYLMTGAEQEPPRQEAPPVQTVSLPGWHYEYQSSRILFSLPPDPH</sequence>
<name>A0AAW5JPT8_9FIRM</name>
<dbReference type="EMBL" id="JANFYS010000020">
    <property type="protein sequence ID" value="MCQ4770857.1"/>
    <property type="molecule type" value="Genomic_DNA"/>
</dbReference>
<proteinExistence type="predicted"/>
<evidence type="ECO:0008006" key="3">
    <source>
        <dbReference type="Google" id="ProtNLM"/>
    </source>
</evidence>
<organism evidence="1 2">
    <name type="scientific">Intestinimonas massiliensis</name>
    <name type="common">ex Afouda et al. 2020</name>
    <dbReference type="NCBI Taxonomy" id="1673721"/>
    <lineage>
        <taxon>Bacteria</taxon>
        <taxon>Bacillati</taxon>
        <taxon>Bacillota</taxon>
        <taxon>Clostridia</taxon>
        <taxon>Eubacteriales</taxon>
        <taxon>Intestinimonas</taxon>
    </lineage>
</organism>
<reference evidence="1" key="1">
    <citation type="submission" date="2022-06" db="EMBL/GenBank/DDBJ databases">
        <title>Isolation of gut microbiota from human fecal samples.</title>
        <authorList>
            <person name="Pamer E.G."/>
            <person name="Barat B."/>
            <person name="Waligurski E."/>
            <person name="Medina S."/>
            <person name="Paddock L."/>
            <person name="Mostad J."/>
        </authorList>
    </citation>
    <scope>NUCLEOTIDE SEQUENCE</scope>
    <source>
        <strain evidence="1">DFI.9.91</strain>
    </source>
</reference>
<dbReference type="AlphaFoldDB" id="A0AAW5JPT8"/>
<protein>
    <recommendedName>
        <fullName evidence="3">XRE family transcriptional regulator</fullName>
    </recommendedName>
</protein>
<dbReference type="Proteomes" id="UP001204562">
    <property type="component" value="Unassembled WGS sequence"/>
</dbReference>
<gene>
    <name evidence="1" type="ORF">NE579_10325</name>
</gene>